<gene>
    <name evidence="3" type="ORF">ATANTOWER_020810</name>
</gene>
<feature type="region of interest" description="Disordered" evidence="2">
    <location>
        <begin position="307"/>
        <end position="334"/>
    </location>
</feature>
<feature type="compositionally biased region" description="Low complexity" evidence="2">
    <location>
        <begin position="53"/>
        <end position="67"/>
    </location>
</feature>
<feature type="compositionally biased region" description="Polar residues" evidence="2">
    <location>
        <begin position="254"/>
        <end position="290"/>
    </location>
</feature>
<dbReference type="PANTHER" id="PTHR35662:SF1">
    <property type="entry name" value="INTERACTOR OF HORMAD1 PROTEIN 1"/>
    <property type="match status" value="1"/>
</dbReference>
<reference evidence="3 4" key="1">
    <citation type="submission" date="2021-07" db="EMBL/GenBank/DDBJ databases">
        <authorList>
            <person name="Palmer J.M."/>
        </authorList>
    </citation>
    <scope>NUCLEOTIDE SEQUENCE [LARGE SCALE GENOMIC DNA]</scope>
    <source>
        <strain evidence="3 4">AT_MEX2019</strain>
        <tissue evidence="3">Muscle</tissue>
    </source>
</reference>
<evidence type="ECO:0008006" key="5">
    <source>
        <dbReference type="Google" id="ProtNLM"/>
    </source>
</evidence>
<dbReference type="Proteomes" id="UP001345963">
    <property type="component" value="Unassembled WGS sequence"/>
</dbReference>
<protein>
    <recommendedName>
        <fullName evidence="5">Interactor of HORMAD1 protein 1</fullName>
    </recommendedName>
</protein>
<name>A0ABU7AAT0_9TELE</name>
<dbReference type="Pfam" id="PF15771">
    <property type="entry name" value="IHO1"/>
    <property type="match status" value="1"/>
</dbReference>
<keyword evidence="1" id="KW-0175">Coiled coil</keyword>
<evidence type="ECO:0000256" key="1">
    <source>
        <dbReference type="SAM" id="Coils"/>
    </source>
</evidence>
<feature type="region of interest" description="Disordered" evidence="2">
    <location>
        <begin position="237"/>
        <end position="293"/>
    </location>
</feature>
<feature type="compositionally biased region" description="Polar residues" evidence="2">
    <location>
        <begin position="316"/>
        <end position="325"/>
    </location>
</feature>
<evidence type="ECO:0000313" key="3">
    <source>
        <dbReference type="EMBL" id="MED6235241.1"/>
    </source>
</evidence>
<accession>A0ABU7AAT0</accession>
<organism evidence="3 4">
    <name type="scientific">Ataeniobius toweri</name>
    <dbReference type="NCBI Taxonomy" id="208326"/>
    <lineage>
        <taxon>Eukaryota</taxon>
        <taxon>Metazoa</taxon>
        <taxon>Chordata</taxon>
        <taxon>Craniata</taxon>
        <taxon>Vertebrata</taxon>
        <taxon>Euteleostomi</taxon>
        <taxon>Actinopterygii</taxon>
        <taxon>Neopterygii</taxon>
        <taxon>Teleostei</taxon>
        <taxon>Neoteleostei</taxon>
        <taxon>Acanthomorphata</taxon>
        <taxon>Ovalentaria</taxon>
        <taxon>Atherinomorphae</taxon>
        <taxon>Cyprinodontiformes</taxon>
        <taxon>Goodeidae</taxon>
        <taxon>Ataeniobius</taxon>
    </lineage>
</organism>
<feature type="region of interest" description="Disordered" evidence="2">
    <location>
        <begin position="46"/>
        <end position="70"/>
    </location>
</feature>
<dbReference type="InterPro" id="IPR031529">
    <property type="entry name" value="IHO1"/>
</dbReference>
<dbReference type="PANTHER" id="PTHR35662">
    <property type="entry name" value="INTERACTOR OF HORMAD1 PROTEIN 1"/>
    <property type="match status" value="1"/>
</dbReference>
<evidence type="ECO:0000256" key="2">
    <source>
        <dbReference type="SAM" id="MobiDB-lite"/>
    </source>
</evidence>
<proteinExistence type="predicted"/>
<dbReference type="EMBL" id="JAHUTI010010279">
    <property type="protein sequence ID" value="MED6235241.1"/>
    <property type="molecule type" value="Genomic_DNA"/>
</dbReference>
<comment type="caution">
    <text evidence="3">The sequence shown here is derived from an EMBL/GenBank/DDBJ whole genome shotgun (WGS) entry which is preliminary data.</text>
</comment>
<feature type="coiled-coil region" evidence="1">
    <location>
        <begin position="153"/>
        <end position="237"/>
    </location>
</feature>
<evidence type="ECO:0000313" key="4">
    <source>
        <dbReference type="Proteomes" id="UP001345963"/>
    </source>
</evidence>
<sequence>MSYVRNIKEMLNIPAGTRGNVATNGYSSLTDSQLFFGSQLWHEHSQGMSQDMSISSRNSQQSSQEGSDPTILKRYTSKPLLFGDLKDKTRTSSLLDKFEEDKKKEKEKHDRDQFVKESQHIKETLINIQQLVAGTEKNTAVCQTIFEKFDSFASSLKNSLESLQRDISQMCESLVDKLSSQKEVMTELEEKLQKNGETTAELETQLKSLKNSLECLREEQEREQKMLEEALKLLTSLVPNPSNKPSPKGAMDSAVQTSPEPEQSVHNILQNSQPEGTQLSSAPNNLSPTQVYRRVFGRRKLKLKGLRRKKRPLVLSQRSKQSVPDENNEPMNPCKKPQIISGPLHERCDQNTLAEQQSLSSGSPTPAKRGSRADMAAGCFITPLSCWSQDSNNSECLAAIEPILERLSADSEMGTPVKHVDFWQLFESELDF</sequence>
<keyword evidence="4" id="KW-1185">Reference proteome</keyword>